<evidence type="ECO:0000313" key="2">
    <source>
        <dbReference type="Proteomes" id="UP000009183"/>
    </source>
</evidence>
<dbReference type="HOGENOM" id="CLU_2727375_0_0_1"/>
<sequence length="72" mass="8363">MVGVKIGIGLVHPILENFSVLDEKSHFDIRIMDVIHHKWTARNNEHLLTSNSRHVQRWQCKGVENYVSFHGS</sequence>
<dbReference type="InParanoid" id="F6H441"/>
<name>F6H441_VITVI</name>
<dbReference type="Proteomes" id="UP000009183">
    <property type="component" value="Chromosome 14"/>
</dbReference>
<proteinExistence type="predicted"/>
<dbReference type="PaxDb" id="29760-VIT_14s0068g01270.t01"/>
<organism evidence="1 2">
    <name type="scientific">Vitis vinifera</name>
    <name type="common">Grape</name>
    <dbReference type="NCBI Taxonomy" id="29760"/>
    <lineage>
        <taxon>Eukaryota</taxon>
        <taxon>Viridiplantae</taxon>
        <taxon>Streptophyta</taxon>
        <taxon>Embryophyta</taxon>
        <taxon>Tracheophyta</taxon>
        <taxon>Spermatophyta</taxon>
        <taxon>Magnoliopsida</taxon>
        <taxon>eudicotyledons</taxon>
        <taxon>Gunneridae</taxon>
        <taxon>Pentapetalae</taxon>
        <taxon>rosids</taxon>
        <taxon>Vitales</taxon>
        <taxon>Vitaceae</taxon>
        <taxon>Viteae</taxon>
        <taxon>Vitis</taxon>
    </lineage>
</organism>
<reference evidence="2" key="1">
    <citation type="journal article" date="2007" name="Nature">
        <title>The grapevine genome sequence suggests ancestral hexaploidization in major angiosperm phyla.</title>
        <authorList>
            <consortium name="The French-Italian Public Consortium for Grapevine Genome Characterization."/>
            <person name="Jaillon O."/>
            <person name="Aury J.-M."/>
            <person name="Noel B."/>
            <person name="Policriti A."/>
            <person name="Clepet C."/>
            <person name="Casagrande A."/>
            <person name="Choisne N."/>
            <person name="Aubourg S."/>
            <person name="Vitulo N."/>
            <person name="Jubin C."/>
            <person name="Vezzi A."/>
            <person name="Legeai F."/>
            <person name="Hugueney P."/>
            <person name="Dasilva C."/>
            <person name="Horner D."/>
            <person name="Mica E."/>
            <person name="Jublot D."/>
            <person name="Poulain J."/>
            <person name="Bruyere C."/>
            <person name="Billault A."/>
            <person name="Segurens B."/>
            <person name="Gouyvenoux M."/>
            <person name="Ugarte E."/>
            <person name="Cattonaro F."/>
            <person name="Anthouard V."/>
            <person name="Vico V."/>
            <person name="Del Fabbro C."/>
            <person name="Alaux M."/>
            <person name="Di Gaspero G."/>
            <person name="Dumas V."/>
            <person name="Felice N."/>
            <person name="Paillard S."/>
            <person name="Juman I."/>
            <person name="Moroldo M."/>
            <person name="Scalabrin S."/>
            <person name="Canaguier A."/>
            <person name="Le Clainche I."/>
            <person name="Malacrida G."/>
            <person name="Durand E."/>
            <person name="Pesole G."/>
            <person name="Laucou V."/>
            <person name="Chatelet P."/>
            <person name="Merdinoglu D."/>
            <person name="Delledonne M."/>
            <person name="Pezzotti M."/>
            <person name="Lecharny A."/>
            <person name="Scarpelli C."/>
            <person name="Artiguenave F."/>
            <person name="Pe M.E."/>
            <person name="Valle G."/>
            <person name="Morgante M."/>
            <person name="Caboche M."/>
            <person name="Adam-Blondon A.-F."/>
            <person name="Weissenbach J."/>
            <person name="Quetier F."/>
            <person name="Wincker P."/>
        </authorList>
    </citation>
    <scope>NUCLEOTIDE SEQUENCE [LARGE SCALE GENOMIC DNA]</scope>
    <source>
        <strain evidence="2">cv. Pinot noir / PN40024</strain>
    </source>
</reference>
<gene>
    <name evidence="1" type="ordered locus">VIT_14s0068g01270</name>
</gene>
<keyword evidence="2" id="KW-1185">Reference proteome</keyword>
<accession>F6H441</accession>
<protein>
    <submittedName>
        <fullName evidence="1">Uncharacterized protein</fullName>
    </submittedName>
</protein>
<dbReference type="AlphaFoldDB" id="F6H441"/>
<evidence type="ECO:0000313" key="1">
    <source>
        <dbReference type="EMBL" id="CCB46984.1"/>
    </source>
</evidence>
<dbReference type="EMBL" id="FN595232">
    <property type="protein sequence ID" value="CCB46984.1"/>
    <property type="molecule type" value="Genomic_DNA"/>
</dbReference>